<evidence type="ECO:0000313" key="4">
    <source>
        <dbReference type="Proteomes" id="UP000472335"/>
    </source>
</evidence>
<sequence length="92" mass="10132">MLILELAFTDSPERLTARPTHRQHLVRLHAEGQLIAAGPWADDSGAVLIFDVNRPELDTIMAADPYYNTAGVRVLTIREWTPLVTPGRPGAS</sequence>
<dbReference type="Gene3D" id="3.30.70.1060">
    <property type="entry name" value="Dimeric alpha+beta barrel"/>
    <property type="match status" value="1"/>
</dbReference>
<feature type="domain" description="YCII-related" evidence="2">
    <location>
        <begin position="12"/>
        <end position="81"/>
    </location>
</feature>
<accession>A0A6G4VC78</accession>
<comment type="similarity">
    <text evidence="1">Belongs to the YciI family.</text>
</comment>
<name>A0A6G4VC78_9ACTN</name>
<dbReference type="InterPro" id="IPR005545">
    <property type="entry name" value="YCII"/>
</dbReference>
<dbReference type="Pfam" id="PF03795">
    <property type="entry name" value="YCII"/>
    <property type="match status" value="1"/>
</dbReference>
<dbReference type="Proteomes" id="UP000472335">
    <property type="component" value="Unassembled WGS sequence"/>
</dbReference>
<comment type="caution">
    <text evidence="3">The sequence shown here is derived from an EMBL/GenBank/DDBJ whole genome shotgun (WGS) entry which is preliminary data.</text>
</comment>
<keyword evidence="4" id="KW-1185">Reference proteome</keyword>
<gene>
    <name evidence="3" type="ORF">G5C60_29915</name>
</gene>
<protein>
    <recommendedName>
        <fullName evidence="2">YCII-related domain-containing protein</fullName>
    </recommendedName>
</protein>
<dbReference type="SUPFAM" id="SSF54909">
    <property type="entry name" value="Dimeric alpha+beta barrel"/>
    <property type="match status" value="1"/>
</dbReference>
<organism evidence="3 4">
    <name type="scientific">Streptomyces scabichelini</name>
    <dbReference type="NCBI Taxonomy" id="2711217"/>
    <lineage>
        <taxon>Bacteria</taxon>
        <taxon>Bacillati</taxon>
        <taxon>Actinomycetota</taxon>
        <taxon>Actinomycetes</taxon>
        <taxon>Kitasatosporales</taxon>
        <taxon>Streptomycetaceae</taxon>
        <taxon>Streptomyces</taxon>
    </lineage>
</organism>
<dbReference type="EMBL" id="JAAKZY010000113">
    <property type="protein sequence ID" value="NGO11699.1"/>
    <property type="molecule type" value="Genomic_DNA"/>
</dbReference>
<evidence type="ECO:0000259" key="2">
    <source>
        <dbReference type="Pfam" id="PF03795"/>
    </source>
</evidence>
<evidence type="ECO:0000313" key="3">
    <source>
        <dbReference type="EMBL" id="NGO11699.1"/>
    </source>
</evidence>
<reference evidence="3 4" key="1">
    <citation type="submission" date="2020-02" db="EMBL/GenBank/DDBJ databases">
        <title>Whole-genome analyses of novel actinobacteria.</title>
        <authorList>
            <person name="Sahin N."/>
            <person name="Gencbay T."/>
        </authorList>
    </citation>
    <scope>NUCLEOTIDE SEQUENCE [LARGE SCALE GENOMIC DNA]</scope>
    <source>
        <strain evidence="3 4">HC44</strain>
    </source>
</reference>
<dbReference type="AlphaFoldDB" id="A0A6G4VC78"/>
<dbReference type="RefSeq" id="WP_165264100.1">
    <property type="nucleotide sequence ID" value="NZ_JAAKZY010000113.1"/>
</dbReference>
<dbReference type="InterPro" id="IPR011008">
    <property type="entry name" value="Dimeric_a/b-barrel"/>
</dbReference>
<evidence type="ECO:0000256" key="1">
    <source>
        <dbReference type="ARBA" id="ARBA00007689"/>
    </source>
</evidence>
<proteinExistence type="inferred from homology"/>